<name>A0A1W6LF13_9BURK</name>
<proteinExistence type="predicted"/>
<evidence type="ECO:0000256" key="4">
    <source>
        <dbReference type="ARBA" id="ARBA00023267"/>
    </source>
</evidence>
<dbReference type="InterPro" id="IPR011761">
    <property type="entry name" value="ATP-grasp"/>
</dbReference>
<dbReference type="AlphaFoldDB" id="A0A1W6LF13"/>
<dbReference type="PROSITE" id="PS50979">
    <property type="entry name" value="BC"/>
    <property type="match status" value="1"/>
</dbReference>
<dbReference type="RefSeq" id="WP_085753075.1">
    <property type="nucleotide sequence ID" value="NZ_BSPR01000015.1"/>
</dbReference>
<dbReference type="PROSITE" id="PS00866">
    <property type="entry name" value="CPSASE_1"/>
    <property type="match status" value="1"/>
</dbReference>
<keyword evidence="3" id="KW-0067">ATP-binding</keyword>
<accession>A0A1W6LF13</accession>
<dbReference type="STRING" id="946333.A4W93_24240"/>
<protein>
    <submittedName>
        <fullName evidence="5">Acetyl-CoA carboxylase biotin carboxylase subunit</fullName>
    </submittedName>
</protein>
<gene>
    <name evidence="5" type="ORF">A4W93_24240</name>
</gene>
<evidence type="ECO:0000256" key="3">
    <source>
        <dbReference type="ARBA" id="ARBA00022840"/>
    </source>
</evidence>
<evidence type="ECO:0000256" key="1">
    <source>
        <dbReference type="ARBA" id="ARBA00022598"/>
    </source>
</evidence>
<dbReference type="KEGG" id="rgu:A4W93_24240"/>
<keyword evidence="6" id="KW-1185">Reference proteome</keyword>
<dbReference type="InterPro" id="IPR005482">
    <property type="entry name" value="Biotin_COase_C"/>
</dbReference>
<dbReference type="PROSITE" id="PS50975">
    <property type="entry name" value="ATP_GRASP"/>
    <property type="match status" value="1"/>
</dbReference>
<evidence type="ECO:0000256" key="2">
    <source>
        <dbReference type="ARBA" id="ARBA00022741"/>
    </source>
</evidence>
<dbReference type="FunFam" id="3.40.50.20:FF:000010">
    <property type="entry name" value="Propionyl-CoA carboxylase subunit alpha"/>
    <property type="match status" value="1"/>
</dbReference>
<dbReference type="FunFam" id="3.30.470.20:FF:000028">
    <property type="entry name" value="Methylcrotonoyl-CoA carboxylase subunit alpha, mitochondrial"/>
    <property type="match status" value="1"/>
</dbReference>
<dbReference type="PROSITE" id="PS00867">
    <property type="entry name" value="CPSASE_2"/>
    <property type="match status" value="1"/>
</dbReference>
<dbReference type="OrthoDB" id="9803706at2"/>
<dbReference type="Pfam" id="PF02785">
    <property type="entry name" value="Biotin_carb_C"/>
    <property type="match status" value="1"/>
</dbReference>
<evidence type="ECO:0000313" key="6">
    <source>
        <dbReference type="Proteomes" id="UP000193427"/>
    </source>
</evidence>
<keyword evidence="2" id="KW-0547">Nucleotide-binding</keyword>
<dbReference type="InterPro" id="IPR016185">
    <property type="entry name" value="PreATP-grasp_dom_sf"/>
</dbReference>
<dbReference type="InterPro" id="IPR050856">
    <property type="entry name" value="Biotin_carboxylase_complex"/>
</dbReference>
<dbReference type="EMBL" id="CP015118">
    <property type="protein sequence ID" value="ARN22768.1"/>
    <property type="molecule type" value="Genomic_DNA"/>
</dbReference>
<dbReference type="InterPro" id="IPR005481">
    <property type="entry name" value="BC-like_N"/>
</dbReference>
<dbReference type="GO" id="GO:0046872">
    <property type="term" value="F:metal ion binding"/>
    <property type="evidence" value="ECO:0007669"/>
    <property type="project" value="InterPro"/>
</dbReference>
<dbReference type="PANTHER" id="PTHR18866:SF33">
    <property type="entry name" value="METHYLCROTONOYL-COA CARBOXYLASE SUBUNIT ALPHA, MITOCHONDRIAL-RELATED"/>
    <property type="match status" value="1"/>
</dbReference>
<dbReference type="Pfam" id="PF00289">
    <property type="entry name" value="Biotin_carb_N"/>
    <property type="match status" value="1"/>
</dbReference>
<dbReference type="InterPro" id="IPR011054">
    <property type="entry name" value="Rudment_hybrid_motif"/>
</dbReference>
<dbReference type="InterPro" id="IPR005479">
    <property type="entry name" value="CPAse_ATP-bd"/>
</dbReference>
<keyword evidence="1" id="KW-0436">Ligase</keyword>
<evidence type="ECO:0000313" key="5">
    <source>
        <dbReference type="EMBL" id="ARN22768.1"/>
    </source>
</evidence>
<dbReference type="GO" id="GO:0016874">
    <property type="term" value="F:ligase activity"/>
    <property type="evidence" value="ECO:0007669"/>
    <property type="project" value="UniProtKB-KW"/>
</dbReference>
<reference evidence="5 6" key="1">
    <citation type="submission" date="2016-04" db="EMBL/GenBank/DDBJ databases">
        <title>Complete genome sequence of natural rubber-degrading, novel Gram-negative bacterium, Rhizobacter gummiphilus strain NS21.</title>
        <authorList>
            <person name="Tabata M."/>
            <person name="Kasai D."/>
            <person name="Fukuda M."/>
        </authorList>
    </citation>
    <scope>NUCLEOTIDE SEQUENCE [LARGE SCALE GENOMIC DNA]</scope>
    <source>
        <strain evidence="5 6">NS21</strain>
    </source>
</reference>
<dbReference type="SUPFAM" id="SSF52440">
    <property type="entry name" value="PreATP-grasp domain"/>
    <property type="match status" value="1"/>
</dbReference>
<dbReference type="SUPFAM" id="SSF56059">
    <property type="entry name" value="Glutathione synthetase ATP-binding domain-like"/>
    <property type="match status" value="1"/>
</dbReference>
<dbReference type="SMART" id="SM00878">
    <property type="entry name" value="Biotin_carb_C"/>
    <property type="match status" value="1"/>
</dbReference>
<dbReference type="GO" id="GO:0005524">
    <property type="term" value="F:ATP binding"/>
    <property type="evidence" value="ECO:0007669"/>
    <property type="project" value="UniProtKB-UniRule"/>
</dbReference>
<dbReference type="Pfam" id="PF02786">
    <property type="entry name" value="CPSase_L_D2"/>
    <property type="match status" value="1"/>
</dbReference>
<dbReference type="Proteomes" id="UP000193427">
    <property type="component" value="Chromosome"/>
</dbReference>
<dbReference type="SUPFAM" id="SSF51246">
    <property type="entry name" value="Rudiment single hybrid motif"/>
    <property type="match status" value="1"/>
</dbReference>
<dbReference type="PANTHER" id="PTHR18866">
    <property type="entry name" value="CARBOXYLASE:PYRUVATE/ACETYL-COA/PROPIONYL-COA CARBOXYLASE"/>
    <property type="match status" value="1"/>
</dbReference>
<organism evidence="5 6">
    <name type="scientific">Piscinibacter gummiphilus</name>
    <dbReference type="NCBI Taxonomy" id="946333"/>
    <lineage>
        <taxon>Bacteria</taxon>
        <taxon>Pseudomonadati</taxon>
        <taxon>Pseudomonadota</taxon>
        <taxon>Betaproteobacteria</taxon>
        <taxon>Burkholderiales</taxon>
        <taxon>Sphaerotilaceae</taxon>
        <taxon>Piscinibacter</taxon>
    </lineage>
</organism>
<dbReference type="InterPro" id="IPR011764">
    <property type="entry name" value="Biotin_carboxylation_dom"/>
</dbReference>
<sequence length="458" mass="48946">MKRILIANRGEIACRVIRACRALGIATVAVYSEADVNALHVQLADAAEPVGPAPSAQSYLDGERILAAALKHGADGVHPGYGFLSENTGFARAAEAAGITWIGPRPDSIEDMGDKQRARAIAEAAGVPVLPGSRRFALDALDGLEEAAAAVGYPLLVKATGGGGGIGMRRVDTPEQLRASVAATQQMAAKAFKDGTVYLERLVARARHIEIQVFGHGDGTAVHLFERECSVQRRFQKIIEESPAPGLPDAMRARMCEAAVALAAHQRYRGPGTVEFIVDADAMTFFFLEMNTRIQVEHPVTEGVTGWDLVQAQIRLAAGTFTPVAQEAITTSGAAIECRLYAENPAKNFLPSPGRLERFSLPDGRPHVRIDTGVREGDTITPYYDPMIAKLIVWGLDRPAALARLREALADSHIEGVRNNVTFLEAVVAHPDFVAGDVDTGWVERTRAALVTPAGAPA</sequence>
<dbReference type="Gene3D" id="3.30.470.20">
    <property type="entry name" value="ATP-grasp fold, B domain"/>
    <property type="match status" value="1"/>
</dbReference>
<keyword evidence="4" id="KW-0092">Biotin</keyword>